<keyword evidence="4" id="KW-0812">Transmembrane</keyword>
<accession>A0AAD4X4Z0</accession>
<dbReference type="InterPro" id="IPR053303">
    <property type="entry name" value="Chloroplast_PPR"/>
</dbReference>
<dbReference type="PROSITE" id="PS51375">
    <property type="entry name" value="PPR"/>
    <property type="match status" value="9"/>
</dbReference>
<dbReference type="Gene3D" id="1.25.40.10">
    <property type="entry name" value="Tetratricopeptide repeat domain"/>
    <property type="match status" value="3"/>
</dbReference>
<evidence type="ECO:0000313" key="6">
    <source>
        <dbReference type="EMBL" id="KAI3843707.1"/>
    </source>
</evidence>
<protein>
    <recommendedName>
        <fullName evidence="5">PROP1-like PPR domain-containing protein</fullName>
    </recommendedName>
</protein>
<organism evidence="6 7">
    <name type="scientific">Papaver atlanticum</name>
    <dbReference type="NCBI Taxonomy" id="357466"/>
    <lineage>
        <taxon>Eukaryota</taxon>
        <taxon>Viridiplantae</taxon>
        <taxon>Streptophyta</taxon>
        <taxon>Embryophyta</taxon>
        <taxon>Tracheophyta</taxon>
        <taxon>Spermatophyta</taxon>
        <taxon>Magnoliopsida</taxon>
        <taxon>Ranunculales</taxon>
        <taxon>Papaveraceae</taxon>
        <taxon>Papaveroideae</taxon>
        <taxon>Papaver</taxon>
    </lineage>
</organism>
<dbReference type="EMBL" id="JAJJMB010016912">
    <property type="protein sequence ID" value="KAI3843707.1"/>
    <property type="molecule type" value="Genomic_DNA"/>
</dbReference>
<feature type="compositionally biased region" description="Gly residues" evidence="3">
    <location>
        <begin position="397"/>
        <end position="406"/>
    </location>
</feature>
<feature type="repeat" description="PPR" evidence="2">
    <location>
        <begin position="678"/>
        <end position="712"/>
    </location>
</feature>
<evidence type="ECO:0000259" key="5">
    <source>
        <dbReference type="Pfam" id="PF17177"/>
    </source>
</evidence>
<dbReference type="PANTHER" id="PTHR47935">
    <property type="entry name" value="PENTATRICOPEPTIDE REPEAT-CONTAINING PROTEIN MRL1, CHLOROPLASTIC"/>
    <property type="match status" value="1"/>
</dbReference>
<dbReference type="Pfam" id="PF01535">
    <property type="entry name" value="PPR"/>
    <property type="match status" value="1"/>
</dbReference>
<evidence type="ECO:0000256" key="1">
    <source>
        <dbReference type="ARBA" id="ARBA00022737"/>
    </source>
</evidence>
<feature type="repeat" description="PPR" evidence="2">
    <location>
        <begin position="783"/>
        <end position="817"/>
    </location>
</feature>
<feature type="domain" description="PROP1-like PPR" evidence="5">
    <location>
        <begin position="503"/>
        <end position="633"/>
    </location>
</feature>
<feature type="repeat" description="PPR" evidence="2">
    <location>
        <begin position="606"/>
        <end position="640"/>
    </location>
</feature>
<feature type="transmembrane region" description="Helical" evidence="4">
    <location>
        <begin position="81"/>
        <end position="100"/>
    </location>
</feature>
<feature type="repeat" description="PPR" evidence="2">
    <location>
        <begin position="536"/>
        <end position="570"/>
    </location>
</feature>
<dbReference type="Proteomes" id="UP001202328">
    <property type="component" value="Unassembled WGS sequence"/>
</dbReference>
<dbReference type="NCBIfam" id="TIGR00756">
    <property type="entry name" value="PPR"/>
    <property type="match status" value="5"/>
</dbReference>
<evidence type="ECO:0000313" key="7">
    <source>
        <dbReference type="Proteomes" id="UP001202328"/>
    </source>
</evidence>
<keyword evidence="4" id="KW-0472">Membrane</keyword>
<proteinExistence type="predicted"/>
<evidence type="ECO:0000256" key="2">
    <source>
        <dbReference type="PROSITE-ProRule" id="PRU00708"/>
    </source>
</evidence>
<comment type="caution">
    <text evidence="6">The sequence shown here is derived from an EMBL/GenBank/DDBJ whole genome shotgun (WGS) entry which is preliminary data.</text>
</comment>
<keyword evidence="1" id="KW-0677">Repeat</keyword>
<reference evidence="6" key="1">
    <citation type="submission" date="2022-04" db="EMBL/GenBank/DDBJ databases">
        <title>A functionally conserved STORR gene fusion in Papaver species that diverged 16.8 million years ago.</title>
        <authorList>
            <person name="Catania T."/>
        </authorList>
    </citation>
    <scope>NUCLEOTIDE SEQUENCE</scope>
    <source>
        <strain evidence="6">S-188037</strain>
    </source>
</reference>
<dbReference type="PANTHER" id="PTHR47935:SF1">
    <property type="entry name" value="PENTATRICOPEPTIDE REPEAT-CONTAINING PROTEIN MRL1, CHLOROPLASTIC"/>
    <property type="match status" value="1"/>
</dbReference>
<dbReference type="FunFam" id="1.25.40.10:FF:000542">
    <property type="entry name" value="Pentatricopeptide repeat-containing protein MRL1, chloroplastic isoform X1"/>
    <property type="match status" value="1"/>
</dbReference>
<dbReference type="FunFam" id="1.25.40.10:FF:002179">
    <property type="entry name" value="Pentatricopeptide repeat-containing protein MRL1, chloroplastic"/>
    <property type="match status" value="1"/>
</dbReference>
<dbReference type="Pfam" id="PF17177">
    <property type="entry name" value="PPR_long"/>
    <property type="match status" value="2"/>
</dbReference>
<feature type="domain" description="PROP1-like PPR" evidence="5">
    <location>
        <begin position="681"/>
        <end position="832"/>
    </location>
</feature>
<evidence type="ECO:0000256" key="4">
    <source>
        <dbReference type="SAM" id="Phobius"/>
    </source>
</evidence>
<dbReference type="InterPro" id="IPR002885">
    <property type="entry name" value="PPR_rpt"/>
</dbReference>
<keyword evidence="4" id="KW-1133">Transmembrane helix</keyword>
<feature type="repeat" description="PPR" evidence="2">
    <location>
        <begin position="643"/>
        <end position="677"/>
    </location>
</feature>
<keyword evidence="7" id="KW-1185">Reference proteome</keyword>
<sequence>MEVSFSSKSQTLTSLTSFSLSTSSSPSSSPRFYNLLRKEFLGCSNLRRLRLEHRKRKWKKLEYQIQSTGFTLRASLYSQPVIVIVAVATISALTVVYLNYTNYLRKKKISNKLSGPKGGNAVRNHKLSENGEEVVNQSIRSEILEIKEAKVEIHVEEESKTKSGNENGSIYKEGLVEYQKEFESNGSVVVATRVDRVVSTKEIESNSTGEPPLLKELSLEPLNFVVERKEFPSQVHKGEFVMEPEELSQVMVESVSQVMVESVSSAETTISGMDVNGHIHTEEKLENEVEEASEFQVPSYTAFLRESVREGLHTFYEESQSEMKSIPSLKEFKAIFPRISKAHINNASSLLEPTTTLSREELSLNGSHEKTGFLQGEVPISSTKGRGPSRKRKNSGKDGGNLGDIGNGLPALNGQKEVSPPLNGVQINGTGTCDLSDYSSAYNRLLRGGRLSSCIELLESMEQRGLLDMNKVYHARFFSCCKTQKAVKEAFRFTNLIQNPTLSTFNMLMSVCASAQNSEGAFQVLKLVKEAGMKADCKLYTTLISTCGKSGKVDAMFEVFHEMVNAGIEPNVNTYGALIDGSARAGQVAKAFGAYGILRSKNVKPDRVVFNALITACGQSGAVDRAFDVLADMKAEATPIDPDHVTVGALIKTCAQAGQFERAHEVYKMIHKYKIKGTPEVYTIAVNSCSQIGDIDFALTVYDDMKKNRVNPDEMFLSALVTVAGRAGKIDIAFQILHEARIQGAKLGNMSYSSLMGACRNAKDWKKALELYEDMKATKVRPTVSALNALITALCDGDQLDMAVEVLDELKKVCVSPNIITYSVLLVASEKKDNLELASMLYAQAKRDGVVPNPVMFRCIIGLCLRRFEMAYSLGEQILSFNSGNPQIENKWSSLAVSVYRDSITSGSVPHIEVLSEVLGCLQFPHETSLRARLVENLGVSADASKCPNLFSLIDGFGEYDPRSFSLLEEAASRGVLPIMSFNRNPIVFDARNLQLHTAEVYLLTILKGLKHRHAAGAKLPNVTILLPVEKTQAMTPKGEKTIVLVGRVGQALGAMLRRLGLRYQGNESFGKIRINGLFIKRWFQPKLDSPAFSGKPAEFSFSGFSGKQTEFSLSSSQTRLGKGIVDQQRNIRNCNLSSE</sequence>
<feature type="repeat" description="PPR" evidence="2">
    <location>
        <begin position="501"/>
        <end position="535"/>
    </location>
</feature>
<gene>
    <name evidence="6" type="ORF">MKW98_013643</name>
</gene>
<dbReference type="InterPro" id="IPR033443">
    <property type="entry name" value="PROP1-like_PPR_dom"/>
</dbReference>
<evidence type="ECO:0000256" key="3">
    <source>
        <dbReference type="SAM" id="MobiDB-lite"/>
    </source>
</evidence>
<feature type="repeat" description="PPR" evidence="2">
    <location>
        <begin position="748"/>
        <end position="782"/>
    </location>
</feature>
<dbReference type="FunFam" id="1.25.40.10:FF:000678">
    <property type="entry name" value="Pentatricopeptide repeat-containing protein MRL1 chloroplastic"/>
    <property type="match status" value="1"/>
</dbReference>
<feature type="repeat" description="PPR" evidence="2">
    <location>
        <begin position="818"/>
        <end position="852"/>
    </location>
</feature>
<dbReference type="AlphaFoldDB" id="A0AAD4X4Z0"/>
<feature type="repeat" description="PPR" evidence="2">
    <location>
        <begin position="571"/>
        <end position="605"/>
    </location>
</feature>
<feature type="region of interest" description="Disordered" evidence="3">
    <location>
        <begin position="367"/>
        <end position="408"/>
    </location>
</feature>
<name>A0AAD4X4Z0_9MAGN</name>
<dbReference type="InterPro" id="IPR011990">
    <property type="entry name" value="TPR-like_helical_dom_sf"/>
</dbReference>